<dbReference type="EMBL" id="LLZU01000018">
    <property type="protein sequence ID" value="KRV48808.1"/>
    <property type="molecule type" value="Genomic_DNA"/>
</dbReference>
<name>A0A0T6LS34_WENVI</name>
<dbReference type="STRING" id="76728.AQ490_23355"/>
<organism evidence="1 2">
    <name type="scientific">Wenjunlia vitaminophila</name>
    <name type="common">Streptomyces vitaminophilus</name>
    <dbReference type="NCBI Taxonomy" id="76728"/>
    <lineage>
        <taxon>Bacteria</taxon>
        <taxon>Bacillati</taxon>
        <taxon>Actinomycetota</taxon>
        <taxon>Actinomycetes</taxon>
        <taxon>Kitasatosporales</taxon>
        <taxon>Streptomycetaceae</taxon>
        <taxon>Wenjunlia</taxon>
    </lineage>
</organism>
<proteinExistence type="predicted"/>
<dbReference type="RefSeq" id="WP_058032877.1">
    <property type="nucleotide sequence ID" value="NZ_LLZU01000018.1"/>
</dbReference>
<accession>A0A0T6LS34</accession>
<dbReference type="Proteomes" id="UP000050867">
    <property type="component" value="Unassembled WGS sequence"/>
</dbReference>
<dbReference type="AlphaFoldDB" id="A0A0T6LS34"/>
<reference evidence="1 2" key="1">
    <citation type="submission" date="2015-10" db="EMBL/GenBank/DDBJ databases">
        <title>Draft genome sequence of pyrrolomycin-producing Streptomyces vitaminophilus.</title>
        <authorList>
            <person name="Graham D.E."/>
            <person name="Mahan K.M."/>
            <person name="Klingeman D.M."/>
            <person name="Hettich R.L."/>
            <person name="Parry R.J."/>
        </authorList>
    </citation>
    <scope>NUCLEOTIDE SEQUENCE [LARGE SCALE GENOMIC DNA]</scope>
    <source>
        <strain evidence="1 2">ATCC 31673</strain>
    </source>
</reference>
<evidence type="ECO:0000313" key="1">
    <source>
        <dbReference type="EMBL" id="KRV48808.1"/>
    </source>
</evidence>
<sequence length="80" mass="9149">MADFSLAEAAEELRCKERWLRDHYREFRRREYGREVSFTPEDLDLIRAACAVDPTAGVLDASPVPSLADLRPATRVRRSA</sequence>
<protein>
    <submittedName>
        <fullName evidence="1">Uncharacterized protein</fullName>
    </submittedName>
</protein>
<keyword evidence="2" id="KW-1185">Reference proteome</keyword>
<evidence type="ECO:0000313" key="2">
    <source>
        <dbReference type="Proteomes" id="UP000050867"/>
    </source>
</evidence>
<gene>
    <name evidence="1" type="ORF">AQ490_23355</name>
</gene>
<comment type="caution">
    <text evidence="1">The sequence shown here is derived from an EMBL/GenBank/DDBJ whole genome shotgun (WGS) entry which is preliminary data.</text>
</comment>